<protein>
    <submittedName>
        <fullName evidence="1">Uncharacterized protein</fullName>
    </submittedName>
</protein>
<keyword evidence="2" id="KW-1185">Reference proteome</keyword>
<name>A0A369JHY3_HYPMA</name>
<dbReference type="Proteomes" id="UP000076154">
    <property type="component" value="Unassembled WGS sequence"/>
</dbReference>
<sequence>MLDYTEEDQVNFRRFTDILLDTSRSPNSADVLSILKSSPTTACAEALACAILEVVEKRPETVNALVDLVQVVLTSSDIQIEDYWGGPVRVHTVVMHYLTECIDDSLDETRYDIPNQTTISPSNTTLTAALLSSSAIKSGLLNERISRVPYLFTWQGLQLPDSGFDDPDEIQRQETVGIGACVHLAVAGANVTQVLSPHEKELALEALKELRDKHVISHPGGIALLEDAIVNAESGYTHDMLALQAWNRLFPETVQSNS</sequence>
<organism evidence="1 2">
    <name type="scientific">Hypsizygus marmoreus</name>
    <name type="common">White beech mushroom</name>
    <name type="synonym">Agaricus marmoreus</name>
    <dbReference type="NCBI Taxonomy" id="39966"/>
    <lineage>
        <taxon>Eukaryota</taxon>
        <taxon>Fungi</taxon>
        <taxon>Dikarya</taxon>
        <taxon>Basidiomycota</taxon>
        <taxon>Agaricomycotina</taxon>
        <taxon>Agaricomycetes</taxon>
        <taxon>Agaricomycetidae</taxon>
        <taxon>Agaricales</taxon>
        <taxon>Tricholomatineae</taxon>
        <taxon>Lyophyllaceae</taxon>
        <taxon>Hypsizygus</taxon>
    </lineage>
</organism>
<dbReference type="AlphaFoldDB" id="A0A369JHY3"/>
<dbReference type="EMBL" id="LUEZ02000071">
    <property type="protein sequence ID" value="RDB20177.1"/>
    <property type="molecule type" value="Genomic_DNA"/>
</dbReference>
<reference evidence="1" key="1">
    <citation type="submission" date="2018-04" db="EMBL/GenBank/DDBJ databases">
        <title>Whole genome sequencing of Hypsizygus marmoreus.</title>
        <authorList>
            <person name="Choi I.-G."/>
            <person name="Min B."/>
            <person name="Kim J.-G."/>
            <person name="Kim S."/>
            <person name="Oh Y.-L."/>
            <person name="Kong W.-S."/>
            <person name="Park H."/>
            <person name="Jeong J."/>
            <person name="Song E.-S."/>
        </authorList>
    </citation>
    <scope>NUCLEOTIDE SEQUENCE [LARGE SCALE GENOMIC DNA]</scope>
    <source>
        <strain evidence="1">51987-8</strain>
    </source>
</reference>
<comment type="caution">
    <text evidence="1">The sequence shown here is derived from an EMBL/GenBank/DDBJ whole genome shotgun (WGS) entry which is preliminary data.</text>
</comment>
<proteinExistence type="predicted"/>
<gene>
    <name evidence="1" type="ORF">Hypma_012930</name>
</gene>
<dbReference type="InParanoid" id="A0A369JHY3"/>
<evidence type="ECO:0000313" key="1">
    <source>
        <dbReference type="EMBL" id="RDB20177.1"/>
    </source>
</evidence>
<accession>A0A369JHY3</accession>
<evidence type="ECO:0000313" key="2">
    <source>
        <dbReference type="Proteomes" id="UP000076154"/>
    </source>
</evidence>